<feature type="compositionally biased region" description="Low complexity" evidence="1">
    <location>
        <begin position="304"/>
        <end position="359"/>
    </location>
</feature>
<evidence type="ECO:0000313" key="4">
    <source>
        <dbReference type="Proteomes" id="UP001157910"/>
    </source>
</evidence>
<dbReference type="InterPro" id="IPR014004">
    <property type="entry name" value="Transpt-assoc_nodulatn_dom_bac"/>
</dbReference>
<dbReference type="Gene3D" id="3.30.1340.30">
    <property type="match status" value="1"/>
</dbReference>
<evidence type="ECO:0000313" key="3">
    <source>
        <dbReference type="EMBL" id="SMP75352.1"/>
    </source>
</evidence>
<dbReference type="NCBIfam" id="NF033157">
    <property type="entry name" value="SWFGD_domain"/>
    <property type="match status" value="1"/>
</dbReference>
<feature type="compositionally biased region" description="Low complexity" evidence="1">
    <location>
        <begin position="157"/>
        <end position="178"/>
    </location>
</feature>
<dbReference type="InterPro" id="IPR051686">
    <property type="entry name" value="Lipoprotein_DolP"/>
</dbReference>
<name>A0ABY1QPB1_9SPHN</name>
<evidence type="ECO:0000256" key="1">
    <source>
        <dbReference type="SAM" id="MobiDB-lite"/>
    </source>
</evidence>
<accession>A0ABY1QPB1</accession>
<dbReference type="EMBL" id="FXUI01000008">
    <property type="protein sequence ID" value="SMP75352.1"/>
    <property type="molecule type" value="Genomic_DNA"/>
</dbReference>
<reference evidence="3 4" key="1">
    <citation type="submission" date="2017-05" db="EMBL/GenBank/DDBJ databases">
        <authorList>
            <person name="Varghese N."/>
            <person name="Submissions S."/>
        </authorList>
    </citation>
    <scope>NUCLEOTIDE SEQUENCE [LARGE SCALE GENOMIC DNA]</scope>
    <source>
        <strain evidence="3 4">SM16</strain>
    </source>
</reference>
<dbReference type="InterPro" id="IPR047800">
    <property type="entry name" value="SWFGD_dom"/>
</dbReference>
<protein>
    <submittedName>
        <fullName evidence="3">Osmotically-inducible protein OsmY, contains BON domain</fullName>
    </submittedName>
</protein>
<proteinExistence type="predicted"/>
<dbReference type="Proteomes" id="UP001157910">
    <property type="component" value="Unassembled WGS sequence"/>
</dbReference>
<feature type="region of interest" description="Disordered" evidence="1">
    <location>
        <begin position="1"/>
        <end position="180"/>
    </location>
</feature>
<feature type="compositionally biased region" description="Basic and acidic residues" evidence="1">
    <location>
        <begin position="50"/>
        <end position="69"/>
    </location>
</feature>
<dbReference type="SMART" id="SM00749">
    <property type="entry name" value="BON"/>
    <property type="match status" value="1"/>
</dbReference>
<gene>
    <name evidence="3" type="ORF">SAMN06296065_10841</name>
</gene>
<comment type="caution">
    <text evidence="3">The sequence shown here is derived from an EMBL/GenBank/DDBJ whole genome shotgun (WGS) entry which is preliminary data.</text>
</comment>
<dbReference type="PROSITE" id="PS50914">
    <property type="entry name" value="BON"/>
    <property type="match status" value="1"/>
</dbReference>
<dbReference type="PANTHER" id="PTHR34606">
    <property type="entry name" value="BON DOMAIN-CONTAINING PROTEIN"/>
    <property type="match status" value="1"/>
</dbReference>
<dbReference type="InterPro" id="IPR007055">
    <property type="entry name" value="BON_dom"/>
</dbReference>
<feature type="compositionally biased region" description="Basic and acidic residues" evidence="1">
    <location>
        <begin position="103"/>
        <end position="135"/>
    </location>
</feature>
<feature type="region of interest" description="Disordered" evidence="1">
    <location>
        <begin position="296"/>
        <end position="370"/>
    </location>
</feature>
<organism evidence="3 4">
    <name type="scientific">Novosphingobium panipatense</name>
    <dbReference type="NCBI Taxonomy" id="428991"/>
    <lineage>
        <taxon>Bacteria</taxon>
        <taxon>Pseudomonadati</taxon>
        <taxon>Pseudomonadota</taxon>
        <taxon>Alphaproteobacteria</taxon>
        <taxon>Sphingomonadales</taxon>
        <taxon>Sphingomonadaceae</taxon>
        <taxon>Novosphingobium</taxon>
    </lineage>
</organism>
<feature type="domain" description="BON" evidence="2">
    <location>
        <begin position="235"/>
        <end position="303"/>
    </location>
</feature>
<dbReference type="RefSeq" id="WP_283406606.1">
    <property type="nucleotide sequence ID" value="NZ_FXUI01000008.1"/>
</dbReference>
<dbReference type="PANTHER" id="PTHR34606:SF15">
    <property type="entry name" value="BON DOMAIN-CONTAINING PROTEIN"/>
    <property type="match status" value="1"/>
</dbReference>
<feature type="compositionally biased region" description="Basic and acidic residues" evidence="1">
    <location>
        <begin position="76"/>
        <end position="95"/>
    </location>
</feature>
<dbReference type="Pfam" id="PF04972">
    <property type="entry name" value="BON"/>
    <property type="match status" value="1"/>
</dbReference>
<evidence type="ECO:0000259" key="2">
    <source>
        <dbReference type="PROSITE" id="PS50914"/>
    </source>
</evidence>
<feature type="compositionally biased region" description="Gly residues" evidence="1">
    <location>
        <begin position="360"/>
        <end position="370"/>
    </location>
</feature>
<keyword evidence="4" id="KW-1185">Reference proteome</keyword>
<sequence length="370" mass="40193">MNRRDTSTGDRQTGGYHSEDHDWSSSRQANQWQGDMGRQAGGGWESNDWQDNRYRSDEGSRDDSRDFGRRYRGGRSHGENRFRGEDRWPDREPRSRRPGYGARSDHEESRGGRNESYRFSGDRDTGSRYPARDYDASGGNDFSSFTSEDYGGRDFSSGRAGLSGGMRSSGSYRPSYGPGSWGGSNDYGGWREYGESRGFLERAGDEIASWFGNEDAQRRREEDHRGRGPSDYTRSDERIKEDVNDVLTHDWRLDASHIRVNVKDGEVTLEGTVDSRQAKRRAEDLSDDISGVRHVQNNLRVQATGTTATGSGSGWSSSTGSTGRSDYSAGQTSGTSSASSALGGAGSATGATTGTATGSGTSGSGGKTGG</sequence>
<feature type="compositionally biased region" description="Basic and acidic residues" evidence="1">
    <location>
        <begin position="215"/>
        <end position="237"/>
    </location>
</feature>
<feature type="region of interest" description="Disordered" evidence="1">
    <location>
        <begin position="213"/>
        <end position="237"/>
    </location>
</feature>